<dbReference type="InterPro" id="IPR017871">
    <property type="entry name" value="ABC_transporter-like_CS"/>
</dbReference>
<dbReference type="Proteomes" id="UP000184096">
    <property type="component" value="Chromosome I"/>
</dbReference>
<accession>A0A1M7U7T7</accession>
<evidence type="ECO:0000313" key="7">
    <source>
        <dbReference type="EMBL" id="SHN78986.1"/>
    </source>
</evidence>
<keyword evidence="2" id="KW-0813">Transport</keyword>
<evidence type="ECO:0000259" key="6">
    <source>
        <dbReference type="PROSITE" id="PS50893"/>
    </source>
</evidence>
<evidence type="ECO:0000256" key="5">
    <source>
        <dbReference type="ARBA" id="ARBA00024722"/>
    </source>
</evidence>
<keyword evidence="3" id="KW-0547">Nucleotide-binding</keyword>
<dbReference type="GO" id="GO:0005524">
    <property type="term" value="F:ATP binding"/>
    <property type="evidence" value="ECO:0007669"/>
    <property type="project" value="UniProtKB-KW"/>
</dbReference>
<keyword evidence="4 7" id="KW-0067">ATP-binding</keyword>
<dbReference type="PROSITE" id="PS00211">
    <property type="entry name" value="ABC_TRANSPORTER_1"/>
    <property type="match status" value="1"/>
</dbReference>
<dbReference type="SUPFAM" id="SSF52540">
    <property type="entry name" value="P-loop containing nucleoside triphosphate hydrolases"/>
    <property type="match status" value="1"/>
</dbReference>
<dbReference type="InterPro" id="IPR050166">
    <property type="entry name" value="ABC_transporter_ATP-bind"/>
</dbReference>
<keyword evidence="8" id="KW-1185">Reference proteome</keyword>
<gene>
    <name evidence="7" type="ORF">SAMN05444170_3866</name>
</gene>
<reference evidence="8" key="1">
    <citation type="submission" date="2016-11" db="EMBL/GenBank/DDBJ databases">
        <authorList>
            <person name="Varghese N."/>
            <person name="Submissions S."/>
        </authorList>
    </citation>
    <scope>NUCLEOTIDE SEQUENCE [LARGE SCALE GENOMIC DNA]</scope>
    <source>
        <strain evidence="8">GAS401</strain>
    </source>
</reference>
<dbReference type="AlphaFoldDB" id="A0A1M7U7T7"/>
<dbReference type="InterPro" id="IPR027417">
    <property type="entry name" value="P-loop_NTPase"/>
</dbReference>
<sequence>MPDLPKVDIKGVSKTYPGDRQAVQALQTVNLSIKTGEFVSIVGPSGCGKSTLLYVVGGFLPAAGEVLVDGKAIAGPGIDRGVVFQEYALFPWLTVRNNILYGLERGGLPADERARITDRLIGVIGLNGFEDRYPRELSGGMKQRVAIARTLACDPSILLLDEPFGALDAQTREVMQDELLRIWLETRKTVLMITHDVSEAVYLSNRICVMSARPGKIVEEFTIDLDRTIPREQLFTSDAFNKVRNEVWISVRKQALAAQL</sequence>
<dbReference type="CDD" id="cd03293">
    <property type="entry name" value="ABC_NrtD_SsuB_transporters"/>
    <property type="match status" value="1"/>
</dbReference>
<proteinExistence type="inferred from homology"/>
<dbReference type="GO" id="GO:0016887">
    <property type="term" value="F:ATP hydrolysis activity"/>
    <property type="evidence" value="ECO:0007669"/>
    <property type="project" value="InterPro"/>
</dbReference>
<evidence type="ECO:0000256" key="1">
    <source>
        <dbReference type="ARBA" id="ARBA00005417"/>
    </source>
</evidence>
<dbReference type="PANTHER" id="PTHR42788:SF13">
    <property type="entry name" value="ALIPHATIC SULFONATES IMPORT ATP-BINDING PROTEIN SSUB"/>
    <property type="match status" value="1"/>
</dbReference>
<dbReference type="InterPro" id="IPR003593">
    <property type="entry name" value="AAA+_ATPase"/>
</dbReference>
<comment type="similarity">
    <text evidence="1">Belongs to the ABC transporter superfamily.</text>
</comment>
<dbReference type="RefSeq" id="WP_072820106.1">
    <property type="nucleotide sequence ID" value="NZ_LT670849.1"/>
</dbReference>
<dbReference type="PROSITE" id="PS50893">
    <property type="entry name" value="ABC_TRANSPORTER_2"/>
    <property type="match status" value="1"/>
</dbReference>
<dbReference type="PANTHER" id="PTHR42788">
    <property type="entry name" value="TAURINE IMPORT ATP-BINDING PROTEIN-RELATED"/>
    <property type="match status" value="1"/>
</dbReference>
<evidence type="ECO:0000256" key="4">
    <source>
        <dbReference type="ARBA" id="ARBA00022840"/>
    </source>
</evidence>
<dbReference type="Gene3D" id="3.40.50.300">
    <property type="entry name" value="P-loop containing nucleotide triphosphate hydrolases"/>
    <property type="match status" value="1"/>
</dbReference>
<protein>
    <submittedName>
        <fullName evidence="7">NitT/TauT family transport system ATP-binding protein</fullName>
    </submittedName>
</protein>
<name>A0A1M7U7T7_9BRAD</name>
<dbReference type="InterPro" id="IPR003439">
    <property type="entry name" value="ABC_transporter-like_ATP-bd"/>
</dbReference>
<dbReference type="Pfam" id="PF00005">
    <property type="entry name" value="ABC_tran"/>
    <property type="match status" value="1"/>
</dbReference>
<evidence type="ECO:0000256" key="2">
    <source>
        <dbReference type="ARBA" id="ARBA00022448"/>
    </source>
</evidence>
<evidence type="ECO:0000313" key="8">
    <source>
        <dbReference type="Proteomes" id="UP000184096"/>
    </source>
</evidence>
<dbReference type="OrthoDB" id="9807242at2"/>
<organism evidence="7 8">
    <name type="scientific">Bradyrhizobium erythrophlei</name>
    <dbReference type="NCBI Taxonomy" id="1437360"/>
    <lineage>
        <taxon>Bacteria</taxon>
        <taxon>Pseudomonadati</taxon>
        <taxon>Pseudomonadota</taxon>
        <taxon>Alphaproteobacteria</taxon>
        <taxon>Hyphomicrobiales</taxon>
        <taxon>Nitrobacteraceae</taxon>
        <taxon>Bradyrhizobium</taxon>
    </lineage>
</organism>
<evidence type="ECO:0000256" key="3">
    <source>
        <dbReference type="ARBA" id="ARBA00022741"/>
    </source>
</evidence>
<dbReference type="EMBL" id="LT670849">
    <property type="protein sequence ID" value="SHN78986.1"/>
    <property type="molecule type" value="Genomic_DNA"/>
</dbReference>
<comment type="function">
    <text evidence="5">Involved in beta-(1--&gt;2)glucan export. Transmembrane domains (TMD) form a pore in the inner membrane and the ATP-binding domain (NBD) is responsible for energy generation.</text>
</comment>
<dbReference type="SMART" id="SM00382">
    <property type="entry name" value="AAA"/>
    <property type="match status" value="1"/>
</dbReference>
<feature type="domain" description="ABC transporter" evidence="6">
    <location>
        <begin position="7"/>
        <end position="237"/>
    </location>
</feature>